<evidence type="ECO:0000313" key="1">
    <source>
        <dbReference type="EMBL" id="KAK3588917.1"/>
    </source>
</evidence>
<reference evidence="1" key="1">
    <citation type="journal article" date="2021" name="Genome Biol. Evol.">
        <title>A High-Quality Reference Genome for a Parasitic Bivalve with Doubly Uniparental Inheritance (Bivalvia: Unionida).</title>
        <authorList>
            <person name="Smith C.H."/>
        </authorList>
    </citation>
    <scope>NUCLEOTIDE SEQUENCE</scope>
    <source>
        <strain evidence="1">CHS0354</strain>
    </source>
</reference>
<gene>
    <name evidence="1" type="ORF">CHS0354_023675</name>
</gene>
<comment type="caution">
    <text evidence="1">The sequence shown here is derived from an EMBL/GenBank/DDBJ whole genome shotgun (WGS) entry which is preliminary data.</text>
</comment>
<dbReference type="Proteomes" id="UP001195483">
    <property type="component" value="Unassembled WGS sequence"/>
</dbReference>
<evidence type="ECO:0000313" key="2">
    <source>
        <dbReference type="Proteomes" id="UP001195483"/>
    </source>
</evidence>
<protein>
    <submittedName>
        <fullName evidence="1">Uncharacterized protein</fullName>
    </submittedName>
</protein>
<name>A0AAE0VTT6_9BIVA</name>
<accession>A0AAE0VTT6</accession>
<keyword evidence="2" id="KW-1185">Reference proteome</keyword>
<organism evidence="1 2">
    <name type="scientific">Potamilus streckersoni</name>
    <dbReference type="NCBI Taxonomy" id="2493646"/>
    <lineage>
        <taxon>Eukaryota</taxon>
        <taxon>Metazoa</taxon>
        <taxon>Spiralia</taxon>
        <taxon>Lophotrochozoa</taxon>
        <taxon>Mollusca</taxon>
        <taxon>Bivalvia</taxon>
        <taxon>Autobranchia</taxon>
        <taxon>Heteroconchia</taxon>
        <taxon>Palaeoheterodonta</taxon>
        <taxon>Unionida</taxon>
        <taxon>Unionoidea</taxon>
        <taxon>Unionidae</taxon>
        <taxon>Ambleminae</taxon>
        <taxon>Lampsilini</taxon>
        <taxon>Potamilus</taxon>
    </lineage>
</organism>
<dbReference type="EMBL" id="JAEAOA010001426">
    <property type="protein sequence ID" value="KAK3588917.1"/>
    <property type="molecule type" value="Genomic_DNA"/>
</dbReference>
<reference evidence="1" key="3">
    <citation type="submission" date="2023-05" db="EMBL/GenBank/DDBJ databases">
        <authorList>
            <person name="Smith C.H."/>
        </authorList>
    </citation>
    <scope>NUCLEOTIDE SEQUENCE</scope>
    <source>
        <strain evidence="1">CHS0354</strain>
        <tissue evidence="1">Mantle</tissue>
    </source>
</reference>
<sequence length="139" mass="15657">MKVRWTRKKAGNFINRVKYVAWRSLDCHGPRPTEWFFGIIILSNYYLEAFCHYSISSLVIAAMKCTGNRGPKGVQKAKGRKKTSTTTIYSSKTTEFTDKKADDESSDKETSLETAIFARPSNHRLDTSATGIVKLGLVQ</sequence>
<proteinExistence type="predicted"/>
<dbReference type="AlphaFoldDB" id="A0AAE0VTT6"/>
<reference evidence="1" key="2">
    <citation type="journal article" date="2021" name="Genome Biol. Evol.">
        <title>Developing a high-quality reference genome for a parasitic bivalve with doubly uniparental inheritance (Bivalvia: Unionida).</title>
        <authorList>
            <person name="Smith C.H."/>
        </authorList>
    </citation>
    <scope>NUCLEOTIDE SEQUENCE</scope>
    <source>
        <strain evidence="1">CHS0354</strain>
        <tissue evidence="1">Mantle</tissue>
    </source>
</reference>